<protein>
    <recommendedName>
        <fullName evidence="4">Terrelysin</fullName>
    </recommendedName>
</protein>
<dbReference type="EMBL" id="MOOB01000121">
    <property type="protein sequence ID" value="OQE70193.1"/>
    <property type="molecule type" value="Genomic_DNA"/>
</dbReference>
<organism evidence="2 3">
    <name type="scientific">Penicillium nalgiovense</name>
    <dbReference type="NCBI Taxonomy" id="60175"/>
    <lineage>
        <taxon>Eukaryota</taxon>
        <taxon>Fungi</taxon>
        <taxon>Dikarya</taxon>
        <taxon>Ascomycota</taxon>
        <taxon>Pezizomycotina</taxon>
        <taxon>Eurotiomycetes</taxon>
        <taxon>Eurotiomycetidae</taxon>
        <taxon>Eurotiales</taxon>
        <taxon>Aspergillaceae</taxon>
        <taxon>Penicillium</taxon>
    </lineage>
</organism>
<dbReference type="GO" id="GO:0019836">
    <property type="term" value="P:symbiont-mediated hemolysis of host erythrocyte"/>
    <property type="evidence" value="ECO:0007669"/>
    <property type="project" value="InterPro"/>
</dbReference>
<dbReference type="STRING" id="60175.A0A1V6X4X0"/>
<dbReference type="Proteomes" id="UP000191691">
    <property type="component" value="Unassembled WGS sequence"/>
</dbReference>
<dbReference type="OMA" id="WNAPMEP"/>
<sequence length="174" mass="19721">MVEFRAIVIDMRLKCPYMSDATPFPHSLYQYLNFHIDDASMASSLSQKSLQIQIQDDLKYDIRIENAKLESGKFYNEDDQNDVLTSEDVDDMVIRHNGGIRSVCSMDGSRGSIDLVDDVRDAKICNLTWRASPEGGERNEIEKLNQDTRYMVDIGSWNESGTVGSVLVTVKDQD</sequence>
<dbReference type="Pfam" id="PF06355">
    <property type="entry name" value="Aegerolysin"/>
    <property type="match status" value="1"/>
</dbReference>
<dbReference type="Gene3D" id="2.60.270.50">
    <property type="match status" value="1"/>
</dbReference>
<comment type="caution">
    <text evidence="2">The sequence shown here is derived from an EMBL/GenBank/DDBJ whole genome shotgun (WGS) entry which is preliminary data.</text>
</comment>
<dbReference type="AlphaFoldDB" id="A0A1V6X4X0"/>
<proteinExistence type="inferred from homology"/>
<name>A0A1V6X4X0_PENNA</name>
<evidence type="ECO:0000313" key="3">
    <source>
        <dbReference type="Proteomes" id="UP000191691"/>
    </source>
</evidence>
<reference evidence="3" key="1">
    <citation type="journal article" date="2017" name="Nat. Microbiol.">
        <title>Global analysis of biosynthetic gene clusters reveals vast potential of secondary metabolite production in Penicillium species.</title>
        <authorList>
            <person name="Nielsen J.C."/>
            <person name="Grijseels S."/>
            <person name="Prigent S."/>
            <person name="Ji B."/>
            <person name="Dainat J."/>
            <person name="Nielsen K.F."/>
            <person name="Frisvad J.C."/>
            <person name="Workman M."/>
            <person name="Nielsen J."/>
        </authorList>
    </citation>
    <scope>NUCLEOTIDE SEQUENCE [LARGE SCALE GENOMIC DNA]</scope>
    <source>
        <strain evidence="3">IBT 13039</strain>
    </source>
</reference>
<evidence type="ECO:0000256" key="1">
    <source>
        <dbReference type="ARBA" id="ARBA00010795"/>
    </source>
</evidence>
<evidence type="ECO:0008006" key="4">
    <source>
        <dbReference type="Google" id="ProtNLM"/>
    </source>
</evidence>
<evidence type="ECO:0000313" key="2">
    <source>
        <dbReference type="EMBL" id="OQE70193.1"/>
    </source>
</evidence>
<keyword evidence="3" id="KW-1185">Reference proteome</keyword>
<accession>A0A1V6X4X0</accession>
<dbReference type="InterPro" id="IPR009413">
    <property type="entry name" value="Aegerolysin-typ"/>
</dbReference>
<gene>
    <name evidence="2" type="ORF">PENNAL_c0121G00874</name>
</gene>
<comment type="similarity">
    <text evidence="1">Belongs to the aegerolysin family.</text>
</comment>